<keyword evidence="1" id="KW-0472">Membrane</keyword>
<dbReference type="EMBL" id="BASE01000004">
    <property type="protein sequence ID" value="GAM12033.1"/>
    <property type="molecule type" value="Genomic_DNA"/>
</dbReference>
<evidence type="ECO:0000313" key="3">
    <source>
        <dbReference type="Proteomes" id="UP000031014"/>
    </source>
</evidence>
<keyword evidence="1" id="KW-0812">Transmembrane</keyword>
<evidence type="ECO:0000313" key="2">
    <source>
        <dbReference type="EMBL" id="GAM12033.1"/>
    </source>
</evidence>
<dbReference type="RefSeq" id="WP_041963981.1">
    <property type="nucleotide sequence ID" value="NZ_BASE01000004.1"/>
</dbReference>
<accession>A0A0A8WWP1</accession>
<feature type="transmembrane region" description="Helical" evidence="1">
    <location>
        <begin position="46"/>
        <end position="68"/>
    </location>
</feature>
<reference evidence="2 3" key="1">
    <citation type="submission" date="2013-06" db="EMBL/GenBank/DDBJ databases">
        <title>Whole genome shotgun sequence of Bacillus selenatarsenatis SF-1.</title>
        <authorList>
            <person name="Kuroda M."/>
            <person name="Sei K."/>
            <person name="Yamashita M."/>
            <person name="Ike M."/>
        </authorList>
    </citation>
    <scope>NUCLEOTIDE SEQUENCE [LARGE SCALE GENOMIC DNA]</scope>
    <source>
        <strain evidence="2 3">SF-1</strain>
    </source>
</reference>
<keyword evidence="3" id="KW-1185">Reference proteome</keyword>
<comment type="caution">
    <text evidence="2">The sequence shown here is derived from an EMBL/GenBank/DDBJ whole genome shotgun (WGS) entry which is preliminary data.</text>
</comment>
<name>A0A0A8WWP1_MESS1</name>
<sequence>MKIVNYRNTTIIGRLLICAIFIITGVALILASIFLDAPTIRKVISVTAGIMGIVYFGRMAIMLLILLFRNKQMFSYDKETLTVRDQSVKLNSIKNVEEENNIPTGYLGIKTPAYVLNLIGGDSIYIPTYYVISKKDYPVILQTLKGIVSDRTKR</sequence>
<gene>
    <name evidence="2" type="ORF">SAMD00020551_0152</name>
</gene>
<evidence type="ECO:0000256" key="1">
    <source>
        <dbReference type="SAM" id="Phobius"/>
    </source>
</evidence>
<dbReference type="STRING" id="1321606.SAMD00020551_0152"/>
<keyword evidence="1" id="KW-1133">Transmembrane helix</keyword>
<feature type="transmembrane region" description="Helical" evidence="1">
    <location>
        <begin position="12"/>
        <end position="34"/>
    </location>
</feature>
<dbReference type="OrthoDB" id="2851784at2"/>
<proteinExistence type="predicted"/>
<dbReference type="AlphaFoldDB" id="A0A0A8WWP1"/>
<organism evidence="2 3">
    <name type="scientific">Mesobacillus selenatarsenatis (strain DSM 18680 / JCM 14380 / FERM P-15431 / SF-1)</name>
    <dbReference type="NCBI Taxonomy" id="1321606"/>
    <lineage>
        <taxon>Bacteria</taxon>
        <taxon>Bacillati</taxon>
        <taxon>Bacillota</taxon>
        <taxon>Bacilli</taxon>
        <taxon>Bacillales</taxon>
        <taxon>Bacillaceae</taxon>
        <taxon>Mesobacillus</taxon>
    </lineage>
</organism>
<protein>
    <submittedName>
        <fullName evidence="2">Uncharacterized protein</fullName>
    </submittedName>
</protein>
<dbReference type="Proteomes" id="UP000031014">
    <property type="component" value="Unassembled WGS sequence"/>
</dbReference>